<feature type="domain" description="GS catalytic" evidence="7">
    <location>
        <begin position="140"/>
        <end position="497"/>
    </location>
</feature>
<reference evidence="8 9" key="1">
    <citation type="submission" date="2018-08" db="EMBL/GenBank/DDBJ databases">
        <title>Comparative analysis of Burkholderia isolates from Puerto Rico.</title>
        <authorList>
            <person name="Hall C."/>
            <person name="Sahl J."/>
            <person name="Wagner D."/>
        </authorList>
    </citation>
    <scope>NUCLEOTIDE SEQUENCE [LARGE SCALE GENOMIC DNA]</scope>
    <source>
        <strain evidence="8 9">Bp9025</strain>
    </source>
</reference>
<evidence type="ECO:0000313" key="8">
    <source>
        <dbReference type="EMBL" id="RQT14985.1"/>
    </source>
</evidence>
<dbReference type="SUPFAM" id="SSF54368">
    <property type="entry name" value="Glutamine synthetase, N-terminal domain"/>
    <property type="match status" value="1"/>
</dbReference>
<dbReference type="Gene3D" id="3.10.20.70">
    <property type="entry name" value="Glutamine synthetase, N-terminal domain"/>
    <property type="match status" value="1"/>
</dbReference>
<dbReference type="SUPFAM" id="SSF55931">
    <property type="entry name" value="Glutamine synthetase/guanido kinase"/>
    <property type="match status" value="1"/>
</dbReference>
<dbReference type="PROSITE" id="PS51986">
    <property type="entry name" value="GS_BETA_GRASP"/>
    <property type="match status" value="1"/>
</dbReference>
<sequence length="497" mass="55559">MAHSLGFIAKHNLWSDDQRRLADEIKVRVTKENIELFRIVWADPHGASRAKTVTLPAFLSALEDGYNINVATATLDASGARVFSSFTRGGGMGLEEMTGSPNLIVVPDPATFRILPWEPNVAWILGDEYFTSGKGFHFSPRRLLRDQLDKLAARGMRCVIGLEVEWYLLRLAEDHLSHEDIGAPGLKARAPRTFPVEPGYSFHSESNMDAIHGPVAALSKAMQGLGLPLRSIEKEWGPGQLECTFAPRDALEAADNLVLFRSATRQVCRRLGYLATFMARPGLKGYYSSGWHLHQSIVDAQSRRNLFMPDNAGDVLSPLGMNYLAGLLRHAPAAALLSNPTINAYRRFRANSLAPDRVAWGTDHRGVMLRVLGGVDDPASRIENRVGEPSANPYLYIASQLIAGFDGVENEFNPGPPDTDPYNTRHTMLPHSLSEALELFEREPLFGDQLGKVFVDYYGQLKRTELKRFEAFVREHNIDPDSEETTEWEQNEYFDFF</sequence>
<evidence type="ECO:0000313" key="9">
    <source>
        <dbReference type="Proteomes" id="UP000277921"/>
    </source>
</evidence>
<dbReference type="Proteomes" id="UP000277921">
    <property type="component" value="Unassembled WGS sequence"/>
</dbReference>
<keyword evidence="3" id="KW-0067">ATP-binding</keyword>
<dbReference type="PROSITE" id="PS51987">
    <property type="entry name" value="GS_CATALYTIC"/>
    <property type="match status" value="1"/>
</dbReference>
<organism evidence="8 9">
    <name type="scientific">Burkholderia contaminans</name>
    <dbReference type="NCBI Taxonomy" id="488447"/>
    <lineage>
        <taxon>Bacteria</taxon>
        <taxon>Pseudomonadati</taxon>
        <taxon>Pseudomonadota</taxon>
        <taxon>Betaproteobacteria</taxon>
        <taxon>Burkholderiales</taxon>
        <taxon>Burkholderiaceae</taxon>
        <taxon>Burkholderia</taxon>
        <taxon>Burkholderia cepacia complex</taxon>
    </lineage>
</organism>
<dbReference type="RefSeq" id="WP_124580112.1">
    <property type="nucleotide sequence ID" value="NZ_QTQV01000009.1"/>
</dbReference>
<dbReference type="InterPro" id="IPR008146">
    <property type="entry name" value="Gln_synth_cat_dom"/>
</dbReference>
<accession>A0A3N8PUJ7</accession>
<dbReference type="SMART" id="SM01230">
    <property type="entry name" value="Gln-synt_C"/>
    <property type="match status" value="1"/>
</dbReference>
<feature type="domain" description="GS beta-grasp" evidence="6">
    <location>
        <begin position="32"/>
        <end position="133"/>
    </location>
</feature>
<evidence type="ECO:0000256" key="4">
    <source>
        <dbReference type="PROSITE-ProRule" id="PRU01330"/>
    </source>
</evidence>
<evidence type="ECO:0000259" key="7">
    <source>
        <dbReference type="PROSITE" id="PS51987"/>
    </source>
</evidence>
<dbReference type="InterPro" id="IPR008147">
    <property type="entry name" value="Gln_synt_N"/>
</dbReference>
<dbReference type="GO" id="GO:0004356">
    <property type="term" value="F:glutamine synthetase activity"/>
    <property type="evidence" value="ECO:0007669"/>
    <property type="project" value="InterPro"/>
</dbReference>
<protein>
    <submittedName>
        <fullName evidence="8">Glutamine synthetase</fullName>
    </submittedName>
</protein>
<proteinExistence type="inferred from homology"/>
<dbReference type="GO" id="GO:0006542">
    <property type="term" value="P:glutamine biosynthetic process"/>
    <property type="evidence" value="ECO:0007669"/>
    <property type="project" value="InterPro"/>
</dbReference>
<comment type="similarity">
    <text evidence="4 5">Belongs to the glutamine synthetase family.</text>
</comment>
<dbReference type="GO" id="GO:0005524">
    <property type="term" value="F:ATP binding"/>
    <property type="evidence" value="ECO:0007669"/>
    <property type="project" value="UniProtKB-KW"/>
</dbReference>
<name>A0A3N8PUJ7_9BURK</name>
<comment type="caution">
    <text evidence="8">The sequence shown here is derived from an EMBL/GenBank/DDBJ whole genome shotgun (WGS) entry which is preliminary data.</text>
</comment>
<dbReference type="InterPro" id="IPR036651">
    <property type="entry name" value="Gln_synt_N_sf"/>
</dbReference>
<evidence type="ECO:0000256" key="5">
    <source>
        <dbReference type="RuleBase" id="RU000384"/>
    </source>
</evidence>
<evidence type="ECO:0000256" key="3">
    <source>
        <dbReference type="ARBA" id="ARBA00022840"/>
    </source>
</evidence>
<keyword evidence="2" id="KW-0547">Nucleotide-binding</keyword>
<dbReference type="PANTHER" id="PTHR43785">
    <property type="entry name" value="GAMMA-GLUTAMYLPUTRESCINE SYNTHETASE"/>
    <property type="match status" value="1"/>
</dbReference>
<dbReference type="Pfam" id="PF00120">
    <property type="entry name" value="Gln-synt_C"/>
    <property type="match status" value="1"/>
</dbReference>
<evidence type="ECO:0000256" key="2">
    <source>
        <dbReference type="ARBA" id="ARBA00022741"/>
    </source>
</evidence>
<keyword evidence="1" id="KW-0436">Ligase</keyword>
<dbReference type="Gene3D" id="3.30.590.10">
    <property type="entry name" value="Glutamine synthetase/guanido kinase, catalytic domain"/>
    <property type="match status" value="1"/>
</dbReference>
<gene>
    <name evidence="8" type="ORF">DF051_17725</name>
</gene>
<dbReference type="AlphaFoldDB" id="A0A3N8PUJ7"/>
<dbReference type="PANTHER" id="PTHR43785:SF12">
    <property type="entry name" value="TYPE-1 GLUTAMINE SYNTHETASE 2"/>
    <property type="match status" value="1"/>
</dbReference>
<dbReference type="EMBL" id="QTQV01000009">
    <property type="protein sequence ID" value="RQT14985.1"/>
    <property type="molecule type" value="Genomic_DNA"/>
</dbReference>
<dbReference type="InterPro" id="IPR014746">
    <property type="entry name" value="Gln_synth/guanido_kin_cat_dom"/>
</dbReference>
<evidence type="ECO:0000259" key="6">
    <source>
        <dbReference type="PROSITE" id="PS51986"/>
    </source>
</evidence>
<evidence type="ECO:0000256" key="1">
    <source>
        <dbReference type="ARBA" id="ARBA00022598"/>
    </source>
</evidence>